<evidence type="ECO:0000313" key="1">
    <source>
        <dbReference type="EMBL" id="JAE12118.1"/>
    </source>
</evidence>
<sequence>MNNLNLPRILLTNDCAPSANRIRSPAFASRSSTSCSFFSGFRLETSGPIPSSSPPSITLRKGRPLAPALEASV</sequence>
<organism evidence="1">
    <name type="scientific">Arundo donax</name>
    <name type="common">Giant reed</name>
    <name type="synonym">Donax arundinaceus</name>
    <dbReference type="NCBI Taxonomy" id="35708"/>
    <lineage>
        <taxon>Eukaryota</taxon>
        <taxon>Viridiplantae</taxon>
        <taxon>Streptophyta</taxon>
        <taxon>Embryophyta</taxon>
        <taxon>Tracheophyta</taxon>
        <taxon>Spermatophyta</taxon>
        <taxon>Magnoliopsida</taxon>
        <taxon>Liliopsida</taxon>
        <taxon>Poales</taxon>
        <taxon>Poaceae</taxon>
        <taxon>PACMAD clade</taxon>
        <taxon>Arundinoideae</taxon>
        <taxon>Arundineae</taxon>
        <taxon>Arundo</taxon>
    </lineage>
</organism>
<accession>A0A0A9FUX4</accession>
<name>A0A0A9FUX4_ARUDO</name>
<reference evidence="1" key="1">
    <citation type="submission" date="2014-09" db="EMBL/GenBank/DDBJ databases">
        <authorList>
            <person name="Magalhaes I.L.F."/>
            <person name="Oliveira U."/>
            <person name="Santos F.R."/>
            <person name="Vidigal T.H.D.A."/>
            <person name="Brescovit A.D."/>
            <person name="Santos A.J."/>
        </authorList>
    </citation>
    <scope>NUCLEOTIDE SEQUENCE</scope>
    <source>
        <tissue evidence="1">Shoot tissue taken approximately 20 cm above the soil surface</tissue>
    </source>
</reference>
<dbReference type="EMBL" id="GBRH01185778">
    <property type="protein sequence ID" value="JAE12118.1"/>
    <property type="molecule type" value="Transcribed_RNA"/>
</dbReference>
<dbReference type="AlphaFoldDB" id="A0A0A9FUX4"/>
<proteinExistence type="predicted"/>
<reference evidence="1" key="2">
    <citation type="journal article" date="2015" name="Data Brief">
        <title>Shoot transcriptome of the giant reed, Arundo donax.</title>
        <authorList>
            <person name="Barrero R.A."/>
            <person name="Guerrero F.D."/>
            <person name="Moolhuijzen P."/>
            <person name="Goolsby J.A."/>
            <person name="Tidwell J."/>
            <person name="Bellgard S.E."/>
            <person name="Bellgard M.I."/>
        </authorList>
    </citation>
    <scope>NUCLEOTIDE SEQUENCE</scope>
    <source>
        <tissue evidence="1">Shoot tissue taken approximately 20 cm above the soil surface</tissue>
    </source>
</reference>
<protein>
    <submittedName>
        <fullName evidence="1">GSVIVT01037036001</fullName>
    </submittedName>
</protein>